<proteinExistence type="predicted"/>
<name>A0A2T4IWD9_9HYPH</name>
<dbReference type="OrthoDB" id="8086567at2"/>
<evidence type="ECO:0000313" key="2">
    <source>
        <dbReference type="Proteomes" id="UP000240259"/>
    </source>
</evidence>
<dbReference type="RefSeq" id="WP_107649482.1">
    <property type="nucleotide sequence ID" value="NZ_PZJX01000026.1"/>
</dbReference>
<protein>
    <submittedName>
        <fullName evidence="1">Uncharacterized protein</fullName>
    </submittedName>
</protein>
<accession>A0A2T4IWD9</accession>
<gene>
    <name evidence="1" type="ORF">C9427_12520</name>
</gene>
<dbReference type="Proteomes" id="UP000240259">
    <property type="component" value="Unassembled WGS sequence"/>
</dbReference>
<organism evidence="1 2">
    <name type="scientific">Mesorhizobium helmanticense</name>
    <dbReference type="NCBI Taxonomy" id="1776423"/>
    <lineage>
        <taxon>Bacteria</taxon>
        <taxon>Pseudomonadati</taxon>
        <taxon>Pseudomonadota</taxon>
        <taxon>Alphaproteobacteria</taxon>
        <taxon>Hyphomicrobiales</taxon>
        <taxon>Phyllobacteriaceae</taxon>
        <taxon>Mesorhizobium</taxon>
    </lineage>
</organism>
<evidence type="ECO:0000313" key="1">
    <source>
        <dbReference type="EMBL" id="PTE09945.1"/>
    </source>
</evidence>
<sequence length="80" mass="9042">MDKLAVSISAFDCDVLRSAFKNSVFEDNIPEDEWREYAAQMIRDLTGVETVDPDLVEWIVRRSQNARLGAYSADEAASSR</sequence>
<keyword evidence="2" id="KW-1185">Reference proteome</keyword>
<dbReference type="AlphaFoldDB" id="A0A2T4IWD9"/>
<dbReference type="EMBL" id="PZJX01000026">
    <property type="protein sequence ID" value="PTE09945.1"/>
    <property type="molecule type" value="Genomic_DNA"/>
</dbReference>
<comment type="caution">
    <text evidence="1">The sequence shown here is derived from an EMBL/GenBank/DDBJ whole genome shotgun (WGS) entry which is preliminary data.</text>
</comment>
<reference evidence="1 2" key="1">
    <citation type="submission" date="2018-03" db="EMBL/GenBank/DDBJ databases">
        <title>Genome sequence of the symbiotic type strain Mesorhizobium helmanticense CSLC115NT isolated from Lotus corniculatus nodules.</title>
        <authorList>
            <person name="Sannazzaro A.I."/>
            <person name="Torres Tejerizo G.A."/>
            <person name="Dip D."/>
            <person name="Caballero M."/>
            <person name="Pistorio M."/>
            <person name="Estrella M.J."/>
        </authorList>
    </citation>
    <scope>NUCLEOTIDE SEQUENCE [LARGE SCALE GENOMIC DNA]</scope>
    <source>
        <strain evidence="1 2">CSLC115N</strain>
    </source>
</reference>